<comment type="caution">
    <text evidence="1">The sequence shown here is derived from an EMBL/GenBank/DDBJ whole genome shotgun (WGS) entry which is preliminary data.</text>
</comment>
<keyword evidence="2" id="KW-1185">Reference proteome</keyword>
<dbReference type="Proteomes" id="UP001056778">
    <property type="component" value="Chromosome 4"/>
</dbReference>
<name>A0ACB9T6B3_HOLOL</name>
<dbReference type="EMBL" id="CM043018">
    <property type="protein sequence ID" value="KAI4462365.1"/>
    <property type="molecule type" value="Genomic_DNA"/>
</dbReference>
<protein>
    <submittedName>
        <fullName evidence="1">Uncharacterized protein</fullName>
    </submittedName>
</protein>
<proteinExistence type="predicted"/>
<organism evidence="1 2">
    <name type="scientific">Holotrichia oblita</name>
    <name type="common">Chafer beetle</name>
    <dbReference type="NCBI Taxonomy" id="644536"/>
    <lineage>
        <taxon>Eukaryota</taxon>
        <taxon>Metazoa</taxon>
        <taxon>Ecdysozoa</taxon>
        <taxon>Arthropoda</taxon>
        <taxon>Hexapoda</taxon>
        <taxon>Insecta</taxon>
        <taxon>Pterygota</taxon>
        <taxon>Neoptera</taxon>
        <taxon>Endopterygota</taxon>
        <taxon>Coleoptera</taxon>
        <taxon>Polyphaga</taxon>
        <taxon>Scarabaeiformia</taxon>
        <taxon>Scarabaeidae</taxon>
        <taxon>Melolonthinae</taxon>
        <taxon>Holotrichia</taxon>
    </lineage>
</organism>
<accession>A0ACB9T6B3</accession>
<sequence>MDSDFGWEETKSSLVRLKSTVDRRPGSAVVEAIHYQLNQEDPLENRAFQEPLHQQARQLGLGDVLNTAPIQSTRTNTSRMINRMHLFTLFLLLCACVHTNMSEASRTDKDKKERIKDYHLQTHNPCNTDNKQAPIHCFCNPDNRPGNASRIECWIFGTDLTEDYFLWSYFSSQPKILEMLLKVVQRGVFPFIPTKALEHLKLLKSFTVLYGSIERVQPYAFANLTQLHNLDLKRCQIVTLQKHSFAFLPNLTELNLNENRISELHKDVFFHLPNLQRFYISQNNLSLIQEGTFKELTRLLELDLSSNYISVLTNYTFTGLSELKKLDLNNNSIEMLGDLTFAELWVLEVRRLSEGSTIFRRITTEAANEQTGAKRGKKKRKMKDDSGGDIDEILTELRMEYSDVKNESSDVKLESTVPEQEKMKLVVETKGDVKAEDDNKGEKKIKKKKKKGKAEEKDANKKTIAATQEPLKKLKEEEARLKKKEEERILRKEEAEKARLEQIRLEQQRKKRKRKKEKERKERLKSEGKLLTSKQKAIDKLVIESNKKADELELPDVGVRKPRLGTRVKPNKNAVSFRIVIRRWCQVIMTIIIIKEGKY</sequence>
<evidence type="ECO:0000313" key="2">
    <source>
        <dbReference type="Proteomes" id="UP001056778"/>
    </source>
</evidence>
<evidence type="ECO:0000313" key="1">
    <source>
        <dbReference type="EMBL" id="KAI4462365.1"/>
    </source>
</evidence>
<reference evidence="1" key="1">
    <citation type="submission" date="2022-04" db="EMBL/GenBank/DDBJ databases">
        <title>Chromosome-scale genome assembly of Holotrichia oblita Faldermann.</title>
        <authorList>
            <person name="Rongchong L."/>
        </authorList>
    </citation>
    <scope>NUCLEOTIDE SEQUENCE</scope>
    <source>
        <strain evidence="1">81SQS9</strain>
    </source>
</reference>
<gene>
    <name evidence="1" type="ORF">MML48_4g00002720</name>
</gene>